<evidence type="ECO:0000313" key="2">
    <source>
        <dbReference type="Proteomes" id="UP000004324"/>
    </source>
</evidence>
<organism evidence="1 2">
    <name type="scientific">Pelosinus fermentans B4</name>
    <dbReference type="NCBI Taxonomy" id="1149862"/>
    <lineage>
        <taxon>Bacteria</taxon>
        <taxon>Bacillati</taxon>
        <taxon>Bacillota</taxon>
        <taxon>Negativicutes</taxon>
        <taxon>Selenomonadales</taxon>
        <taxon>Sporomusaceae</taxon>
        <taxon>Pelosinus</taxon>
    </lineage>
</organism>
<evidence type="ECO:0000313" key="1">
    <source>
        <dbReference type="EMBL" id="EIW17767.1"/>
    </source>
</evidence>
<keyword evidence="2" id="KW-1185">Reference proteome</keyword>
<sequence>MQELINVRVHDYYWDEDLSCAVTTLKILSELFYPTLHPQVIEAAFGLNAGRFGSQCGLVEGALLFIGSYGSYRNINKENISAICHEFCRKFQARFGSLLCNELRTQGFSPDNPPHLCENITKQAVAFSAQFIVEKLNVGII</sequence>
<proteinExistence type="predicted"/>
<reference evidence="1 2" key="1">
    <citation type="journal article" date="2012" name="J. Bacteriol.">
        <title>Draft Genome Sequences for Two Metal-Reducing Pelosinus fermentans Strains Isolated from a Cr(VI)-Contaminated Site and for Type Strain R7.</title>
        <authorList>
            <person name="Brown S.D."/>
            <person name="Podar M."/>
            <person name="Klingeman D.M."/>
            <person name="Johnson C.M."/>
            <person name="Yang Z.K."/>
            <person name="Utturkar S.M."/>
            <person name="Land M.L."/>
            <person name="Mosher J.J."/>
            <person name="Hurt R.A.Jr."/>
            <person name="Phelps T.J."/>
            <person name="Palumbo A.V."/>
            <person name="Arkin A.P."/>
            <person name="Hazen T.C."/>
            <person name="Elias D.A."/>
        </authorList>
    </citation>
    <scope>NUCLEOTIDE SEQUENCE [LARGE SCALE GENOMIC DNA]</scope>
    <source>
        <strain evidence="1 2">B4</strain>
    </source>
</reference>
<dbReference type="InterPro" id="IPR010181">
    <property type="entry name" value="CGCAxxGCC_motif"/>
</dbReference>
<dbReference type="Proteomes" id="UP000004324">
    <property type="component" value="Unassembled WGS sequence"/>
</dbReference>
<protein>
    <submittedName>
        <fullName evidence="1">C_GCAxxG_C_C family protein</fullName>
    </submittedName>
</protein>
<accession>I9AXZ0</accession>
<dbReference type="OrthoDB" id="5459103at2"/>
<comment type="caution">
    <text evidence="1">The sequence shown here is derived from an EMBL/GenBank/DDBJ whole genome shotgun (WGS) entry which is preliminary data.</text>
</comment>
<dbReference type="AlphaFoldDB" id="I9AXZ0"/>
<dbReference type="Pfam" id="PF09719">
    <property type="entry name" value="C_GCAxxG_C_C"/>
    <property type="match status" value="1"/>
</dbReference>
<name>I9AXZ0_9FIRM</name>
<gene>
    <name evidence="1" type="ORF">FB4_3810</name>
</gene>
<dbReference type="RefSeq" id="WP_007935101.1">
    <property type="nucleotide sequence ID" value="NZ_AKVJ01000029.1"/>
</dbReference>
<dbReference type="EMBL" id="AKVJ01000029">
    <property type="protein sequence ID" value="EIW17767.1"/>
    <property type="molecule type" value="Genomic_DNA"/>
</dbReference>